<dbReference type="Pfam" id="PF11854">
    <property type="entry name" value="MtrB_PioB"/>
    <property type="match status" value="1"/>
</dbReference>
<protein>
    <submittedName>
        <fullName evidence="2">MtrB/PioB family decaheme-associated outer membrane protein</fullName>
    </submittedName>
</protein>
<dbReference type="NCBIfam" id="TIGR03509">
    <property type="entry name" value="OMP_MtrB_PioB"/>
    <property type="match status" value="1"/>
</dbReference>
<dbReference type="Proteomes" id="UP000596252">
    <property type="component" value="Chromosome"/>
</dbReference>
<name>A0ABX7G6N9_9GAMM</name>
<evidence type="ECO:0000313" key="3">
    <source>
        <dbReference type="Proteomes" id="UP000596252"/>
    </source>
</evidence>
<dbReference type="SUPFAM" id="SSF56935">
    <property type="entry name" value="Porins"/>
    <property type="match status" value="1"/>
</dbReference>
<dbReference type="EMBL" id="CP069213">
    <property type="protein sequence ID" value="QRH02949.1"/>
    <property type="molecule type" value="Genomic_DNA"/>
</dbReference>
<sequence length="698" mass="77910">MKSHFSPTLSLIASAILLGLSGHAMAGYGLKDANRSTVKKEAWVCKGCESKSESASAITAGVAWQDGEDRHFANTTGTDADGATGFVSADIQHRGDKDYRLDFQADKLGFDASSARLAIAKPGHYKLYLDYRALARYDTNQGVTPYSAQGDQLVLPDNWQTAGTTAGMTGLQDATAVKLEKKRQRFELGGAVTGDSFTSELNFRHETREGAQRSSVNLLTNAAMVAKPIDDSTDTLDAKVYWRGDRFLGGLNGQFSKYSNDHQRLAFDNAFYPTFGAAYNGQMAVDPDNQAFSLGTDLQFFEGAQQAIMRARFSRLTQDEPLLNATVTGPSPALPVMSPDTQVDLMELGLAYSNRLSREFSVRASYDFRDRDNKTPEYLYPLVTTDSIYRGEYYNKGYDRTRQLLKLGAKYRFSRQWDLDTLYRYDHNSYSELSRDSVFENHVEATLRGQIMAGWRVSLKGEVSARRGDSYQASSNTQAQNQSAMRQYFLADRDKREIRLMTDHYFADLSLQFNVHSGNEDYSESELGLGEVQYTGFGVNAGYPLTDSLLLNGFLGMDWRDTTQFGSNSGVSRWMGESRDEHRSASLGLKWQNLMDNKLSLGLDYGYSDGSSDSEVSLGLSNIYGPYSATRHNISAYANYQVSDAMSLRLDWLYEDYSDMDWGNEGLTPASIPNLILLGSLGHDYQAHYLGFSFSYQW</sequence>
<keyword evidence="3" id="KW-1185">Reference proteome</keyword>
<gene>
    <name evidence="2" type="ORF">JQC75_05955</name>
</gene>
<dbReference type="RefSeq" id="WP_203326529.1">
    <property type="nucleotide sequence ID" value="NZ_CP069213.1"/>
</dbReference>
<reference evidence="2 3" key="1">
    <citation type="journal article" date="2012" name="Antonie Van Leeuwenhoek">
        <title>Shewanella litorisediminis sp. nov., a gammaproteobacterium isolated from a tidal flat sediment.</title>
        <authorList>
            <person name="Lee M.H."/>
            <person name="Yoon J.H."/>
        </authorList>
    </citation>
    <scope>NUCLEOTIDE SEQUENCE [LARGE SCALE GENOMIC DNA]</scope>
    <source>
        <strain evidence="2 3">SMK1-12</strain>
    </source>
</reference>
<feature type="chain" id="PRO_5046995312" evidence="1">
    <location>
        <begin position="27"/>
        <end position="698"/>
    </location>
</feature>
<proteinExistence type="predicted"/>
<dbReference type="InterPro" id="IPR020016">
    <property type="entry name" value="Decahaem-assoc_OM_MtrB/PioB"/>
</dbReference>
<keyword evidence="1" id="KW-0732">Signal</keyword>
<accession>A0ABX7G6N9</accession>
<feature type="signal peptide" evidence="1">
    <location>
        <begin position="1"/>
        <end position="26"/>
    </location>
</feature>
<organism evidence="2 3">
    <name type="scientific">Shewanella litorisediminis</name>
    <dbReference type="NCBI Taxonomy" id="1173586"/>
    <lineage>
        <taxon>Bacteria</taxon>
        <taxon>Pseudomonadati</taxon>
        <taxon>Pseudomonadota</taxon>
        <taxon>Gammaproteobacteria</taxon>
        <taxon>Alteromonadales</taxon>
        <taxon>Shewanellaceae</taxon>
        <taxon>Shewanella</taxon>
    </lineage>
</organism>
<evidence type="ECO:0000313" key="2">
    <source>
        <dbReference type="EMBL" id="QRH02949.1"/>
    </source>
</evidence>
<evidence type="ECO:0000256" key="1">
    <source>
        <dbReference type="SAM" id="SignalP"/>
    </source>
</evidence>